<keyword evidence="4" id="KW-1185">Reference proteome</keyword>
<dbReference type="EMBL" id="QWET01000002">
    <property type="protein sequence ID" value="RIH66654.1"/>
    <property type="molecule type" value="Genomic_DNA"/>
</dbReference>
<reference evidence="3 4" key="1">
    <citation type="journal article" date="2015" name="Int. J. Syst. Evol. Microbiol.">
        <title>Mariniphaga sediminis sp. nov., isolated from coastal sediment.</title>
        <authorList>
            <person name="Wang F.Q."/>
            <person name="Shen Q.Y."/>
            <person name="Chen G.J."/>
            <person name="Du Z.J."/>
        </authorList>
    </citation>
    <scope>NUCLEOTIDE SEQUENCE [LARGE SCALE GENOMIC DNA]</scope>
    <source>
        <strain evidence="3 4">SY21</strain>
    </source>
</reference>
<sequence length="293" mass="32752">MKQNFAQKLLRFIIVVLCISCSSNGYAQKTFTVICDKTDNTVKVVESEVKSPNFIPIKGGFPFRQVAQKWIDQNYTTTQCNPGEIIDQIKTQSQPQNAPPQQNNATTPQQNKPASGNSNLQTQSSQAPDKFNNTSLLLDIKFSNLGKTLMLKNNLVPGIELGVEQLIGKEIYVGTGILFNAYYATIDQGGENSQFYYFGRIPAFLGYRTKTSGMVFMGEAGVQVNTKMVSTEDDRSVMGRTGTDSSVNLLGRLKMGSETVMFELGTELWLTKLFENYEDFNMTSIYLGLRFYF</sequence>
<evidence type="ECO:0000256" key="2">
    <source>
        <dbReference type="SAM" id="SignalP"/>
    </source>
</evidence>
<evidence type="ECO:0000313" key="3">
    <source>
        <dbReference type="EMBL" id="RIH66654.1"/>
    </source>
</evidence>
<feature type="region of interest" description="Disordered" evidence="1">
    <location>
        <begin position="91"/>
        <end position="128"/>
    </location>
</feature>
<dbReference type="AlphaFoldDB" id="A0A399D412"/>
<protein>
    <recommendedName>
        <fullName evidence="5">Outer membrane protein beta-barrel domain-containing protein</fullName>
    </recommendedName>
</protein>
<comment type="caution">
    <text evidence="3">The sequence shown here is derived from an EMBL/GenBank/DDBJ whole genome shotgun (WGS) entry which is preliminary data.</text>
</comment>
<dbReference type="RefSeq" id="WP_119348528.1">
    <property type="nucleotide sequence ID" value="NZ_QWET01000002.1"/>
</dbReference>
<organism evidence="3 4">
    <name type="scientific">Mariniphaga sediminis</name>
    <dbReference type="NCBI Taxonomy" id="1628158"/>
    <lineage>
        <taxon>Bacteria</taxon>
        <taxon>Pseudomonadati</taxon>
        <taxon>Bacteroidota</taxon>
        <taxon>Bacteroidia</taxon>
        <taxon>Marinilabiliales</taxon>
        <taxon>Prolixibacteraceae</taxon>
        <taxon>Mariniphaga</taxon>
    </lineage>
</organism>
<feature type="compositionally biased region" description="Low complexity" evidence="1">
    <location>
        <begin position="94"/>
        <end position="111"/>
    </location>
</feature>
<gene>
    <name evidence="3" type="ORF">D1164_03385</name>
</gene>
<keyword evidence="2" id="KW-0732">Signal</keyword>
<accession>A0A399D412</accession>
<evidence type="ECO:0008006" key="5">
    <source>
        <dbReference type="Google" id="ProtNLM"/>
    </source>
</evidence>
<evidence type="ECO:0000256" key="1">
    <source>
        <dbReference type="SAM" id="MobiDB-lite"/>
    </source>
</evidence>
<feature type="compositionally biased region" description="Polar residues" evidence="1">
    <location>
        <begin position="112"/>
        <end position="128"/>
    </location>
</feature>
<feature type="signal peptide" evidence="2">
    <location>
        <begin position="1"/>
        <end position="27"/>
    </location>
</feature>
<proteinExistence type="predicted"/>
<dbReference type="Proteomes" id="UP000266441">
    <property type="component" value="Unassembled WGS sequence"/>
</dbReference>
<feature type="chain" id="PRO_5017387550" description="Outer membrane protein beta-barrel domain-containing protein" evidence="2">
    <location>
        <begin position="28"/>
        <end position="293"/>
    </location>
</feature>
<evidence type="ECO:0000313" key="4">
    <source>
        <dbReference type="Proteomes" id="UP000266441"/>
    </source>
</evidence>
<name>A0A399D412_9BACT</name>